<dbReference type="AlphaFoldDB" id="A0A8T8E6W6"/>
<keyword evidence="2" id="KW-1185">Reference proteome</keyword>
<sequence length="61" mass="6848">MPPTGERFEISDMARFVVEDAKLREERTFFDPSIGRNSSTSSGPSRSDGDLLFSFVARFSL</sequence>
<protein>
    <submittedName>
        <fullName evidence="1">Uncharacterized protein</fullName>
    </submittedName>
</protein>
<gene>
    <name evidence="1" type="ORF">JMJ58_00125</name>
</gene>
<organism evidence="1 2">
    <name type="scientific">Haloterrigena salifodinae</name>
    <dbReference type="NCBI Taxonomy" id="2675099"/>
    <lineage>
        <taxon>Archaea</taxon>
        <taxon>Methanobacteriati</taxon>
        <taxon>Methanobacteriota</taxon>
        <taxon>Stenosarchaea group</taxon>
        <taxon>Halobacteria</taxon>
        <taxon>Halobacteriales</taxon>
        <taxon>Natrialbaceae</taxon>
        <taxon>Haloterrigena</taxon>
    </lineage>
</organism>
<evidence type="ECO:0000313" key="1">
    <source>
        <dbReference type="EMBL" id="QRV17222.1"/>
    </source>
</evidence>
<reference evidence="1 2" key="1">
    <citation type="submission" date="2021-01" db="EMBL/GenBank/DDBJ databases">
        <title>Genome Sequence and Methylation Pattern of Haloterrigena salifodinae BOL5-1, An Extremely Halophilic Archaeon from a Bolivian Salt Mine.</title>
        <authorList>
            <person name="DasSarma P."/>
            <person name="Anton B.P."/>
            <person name="DasSarma S.L."/>
            <person name="von Ehrenheim H.A.L."/>
            <person name="Martinez F.L."/>
            <person name="Guzman D."/>
            <person name="Roberts R.J."/>
            <person name="DasSarma S."/>
        </authorList>
    </citation>
    <scope>NUCLEOTIDE SEQUENCE [LARGE SCALE GENOMIC DNA]</scope>
    <source>
        <strain evidence="1 2">BOL5-1</strain>
    </source>
</reference>
<dbReference type="GeneID" id="96090970"/>
<evidence type="ECO:0000313" key="2">
    <source>
        <dbReference type="Proteomes" id="UP000637819"/>
    </source>
</evidence>
<dbReference type="Proteomes" id="UP000637819">
    <property type="component" value="Chromosome"/>
</dbReference>
<dbReference type="RefSeq" id="WP_204749289.1">
    <property type="nucleotide sequence ID" value="NZ_CP069188.1"/>
</dbReference>
<dbReference type="EMBL" id="CP069188">
    <property type="protein sequence ID" value="QRV17222.1"/>
    <property type="molecule type" value="Genomic_DNA"/>
</dbReference>
<name>A0A8T8E6W6_9EURY</name>
<dbReference type="OrthoDB" id="8685at2157"/>
<accession>A0A8T8E6W6</accession>
<dbReference type="KEGG" id="hsal:JMJ58_00125"/>
<proteinExistence type="predicted"/>